<dbReference type="PRINTS" id="PR00138">
    <property type="entry name" value="MATRIXIN"/>
</dbReference>
<evidence type="ECO:0000256" key="5">
    <source>
        <dbReference type="ARBA" id="ARBA00022670"/>
    </source>
</evidence>
<dbReference type="InterPro" id="IPR001818">
    <property type="entry name" value="Pept_M10_metallopeptidase"/>
</dbReference>
<feature type="binding site" evidence="16">
    <location>
        <position position="827"/>
    </location>
    <ligand>
        <name>Ca(2+)</name>
        <dbReference type="ChEBI" id="CHEBI:29108"/>
        <label>5</label>
    </ligand>
</feature>
<accession>A0A6I9P8I3</accession>
<evidence type="ECO:0000256" key="13">
    <source>
        <dbReference type="ARBA" id="ARBA00023145"/>
    </source>
</evidence>
<feature type="binding site" evidence="16">
    <location>
        <position position="705"/>
    </location>
    <ligand>
        <name>Zn(2+)</name>
        <dbReference type="ChEBI" id="CHEBI:29105"/>
        <label>2</label>
        <note>catalytic</note>
    </ligand>
</feature>
<feature type="repeat" description="Hemopexin" evidence="19">
    <location>
        <begin position="396"/>
        <end position="444"/>
    </location>
</feature>
<keyword evidence="10 16" id="KW-0862">Zinc</keyword>
<dbReference type="InterPro" id="IPR018487">
    <property type="entry name" value="Hemopexin-like_repeat"/>
</dbReference>
<dbReference type="InterPro" id="IPR036375">
    <property type="entry name" value="Hemopexin-like_dom_sf"/>
</dbReference>
<dbReference type="InterPro" id="IPR021190">
    <property type="entry name" value="Pept_M10A"/>
</dbReference>
<comment type="similarity">
    <text evidence="2">Belongs to the peptidase M10A family.</text>
</comment>
<feature type="binding site" evidence="16">
    <location>
        <position position="825"/>
    </location>
    <ligand>
        <name>Ca(2+)</name>
        <dbReference type="ChEBI" id="CHEBI:29108"/>
        <label>4</label>
    </ligand>
</feature>
<evidence type="ECO:0000256" key="11">
    <source>
        <dbReference type="ARBA" id="ARBA00022837"/>
    </source>
</evidence>
<dbReference type="GO" id="GO:0008270">
    <property type="term" value="F:zinc ion binding"/>
    <property type="evidence" value="ECO:0007669"/>
    <property type="project" value="InterPro"/>
</dbReference>
<evidence type="ECO:0000256" key="9">
    <source>
        <dbReference type="ARBA" id="ARBA00022801"/>
    </source>
</evidence>
<evidence type="ECO:0000313" key="24">
    <source>
        <dbReference type="RefSeq" id="XP_010784517.1"/>
    </source>
</evidence>
<feature type="binding site" evidence="16">
    <location>
        <position position="593"/>
    </location>
    <ligand>
        <name>Ca(2+)</name>
        <dbReference type="ChEBI" id="CHEBI:29108"/>
        <label>1</label>
    </ligand>
</feature>
<dbReference type="InterPro" id="IPR006026">
    <property type="entry name" value="Peptidase_Metallo"/>
</dbReference>
<dbReference type="GeneID" id="104958473"/>
<feature type="binding site" description="in inhibited form" evidence="16">
    <location>
        <position position="561"/>
    </location>
    <ligand>
        <name>Zn(2+)</name>
        <dbReference type="ChEBI" id="CHEBI:29105"/>
        <label>2</label>
        <note>catalytic</note>
    </ligand>
</feature>
<name>A0A6I9P8I3_9TELE</name>
<keyword evidence="14 17" id="KW-1015">Disulfide bond</keyword>
<feature type="compositionally biased region" description="Acidic residues" evidence="20">
    <location>
        <begin position="754"/>
        <end position="765"/>
    </location>
</feature>
<dbReference type="KEGG" id="ncc:104958473"/>
<dbReference type="InterPro" id="IPR002477">
    <property type="entry name" value="Peptidoglycan-bd-like"/>
</dbReference>
<keyword evidence="23" id="KW-1185">Reference proteome</keyword>
<feature type="disulfide bond" evidence="17">
    <location>
        <begin position="775"/>
        <end position="963"/>
    </location>
</feature>
<dbReference type="Gene3D" id="3.40.390.10">
    <property type="entry name" value="Collagenase (Catalytic Domain)"/>
    <property type="match status" value="2"/>
</dbReference>
<dbReference type="SUPFAM" id="SSF50923">
    <property type="entry name" value="Hemopexin-like domain"/>
    <property type="match status" value="2"/>
</dbReference>
<feature type="binding site" evidence="16">
    <location>
        <position position="670"/>
    </location>
    <ligand>
        <name>Ca(2+)</name>
        <dbReference type="ChEBI" id="CHEBI:29108"/>
        <label>1</label>
    </ligand>
</feature>
<feature type="signal peptide" evidence="21">
    <location>
        <begin position="1"/>
        <end position="18"/>
    </location>
</feature>
<feature type="binding site" evidence="16">
    <location>
        <position position="665"/>
    </location>
    <ligand>
        <name>Zn(2+)</name>
        <dbReference type="ChEBI" id="CHEBI:29105"/>
        <label>1</label>
    </ligand>
</feature>
<feature type="repeat" description="Hemopexin" evidence="19">
    <location>
        <begin position="821"/>
        <end position="869"/>
    </location>
</feature>
<dbReference type="SUPFAM" id="SSF55486">
    <property type="entry name" value="Metalloproteases ('zincins'), catalytic domain"/>
    <property type="match status" value="2"/>
</dbReference>
<sequence>MLLSCFVLVLLMPGSCFTAPTFMPRQESSPSAEPQVDLKLATEYLEHYYNLQEEPMGRTKRSRPFFTSKVKDMQIFFGLNATGVLDSNTLEIMRSPRCGVPDVEEYSHLQGTRWNKNILTYRIGRYTRDLHRKTVDSLVESAFSVWARASSLTFVKSHTRNADIMVEFVTYEHGDFYPFDGPRGTLAHAFGPGPGVGGDTHFDDAEYWTAGETGINLLVVAAHEFGHALGLKHSRNPDSLMYPTYRSSRSANLLSIDDVVNINALYSPVRGNPNYFSRLGWSSQNNPWLSGSLLPQLIQNKCASDTTFDAVSTVGDATLFFRDRYLWIKHNGHDDIKEGLITNFMPKIETSIDAAFWVPRRSAAYLIHESMFWTVKGSLVRGKPRELSHFGFPAWVQDVDAAVHIVKTGRTLFFMHDIYWSYNENRRVMDFGYPKYISEDFPGVNTTINAAVYKEGFIYFFDGPQVYKYDYAQKQVVGVEKANSWLGSPTIAPTVSPVEENLAEDYISRFYADIGMTNSTLRRAVRSNFSQDLQAMQAFFGLEVTGVMNNETTTVMKEPRCGVSDISRYGHFSGRPKWEKRLITYRITQYTPDLTQSHVDSTIAQAFQLYSDVIPLNFKQVYSGNADIMILFKGGYHGDFYPFDGAGGVLAHANSPGRGQGGDTHFDDDETWTLSSRGVNLLLVAAHEFGHALGLDHSRDRRALMYPTYRYVNTNRYRLPDDDRRGVQALYGSRTPVPTTAPKPKPPPGPDPGPEPEEPTEDPEDPLPNPRDEQCSRELVFDAATSIRGDLFFFKNGYYWRKSTTISGIRLTKVSTKWSQIKSVDAAFEVPNKDVVCLFEGRQYWCIRSYAKTIISGYPKPLTNLGLPSSVSKVDAAVYVPTTGKTFIFVKNLYWSYDERRNQMDFGYPRSIILDFPGIGSKVDAAFENYGYLYFSDGPRQTEYILSNKRVIRVLLNYGWLNCY</sequence>
<dbReference type="PANTHER" id="PTHR10201">
    <property type="entry name" value="MATRIX METALLOPROTEINASE"/>
    <property type="match status" value="1"/>
</dbReference>
<feature type="domain" description="Peptidase metallopeptidase" evidence="22">
    <location>
        <begin position="110"/>
        <end position="268"/>
    </location>
</feature>
<evidence type="ECO:0000256" key="3">
    <source>
        <dbReference type="ARBA" id="ARBA00022525"/>
    </source>
</evidence>
<evidence type="ECO:0000256" key="4">
    <source>
        <dbReference type="ARBA" id="ARBA00022530"/>
    </source>
</evidence>
<dbReference type="OrthoDB" id="406838at2759"/>
<evidence type="ECO:0000256" key="8">
    <source>
        <dbReference type="ARBA" id="ARBA00022737"/>
    </source>
</evidence>
<feature type="domain" description="Peptidase metallopeptidase" evidence="22">
    <location>
        <begin position="574"/>
        <end position="733"/>
    </location>
</feature>
<proteinExistence type="inferred from homology"/>
<keyword evidence="12" id="KW-0482">Metalloprotease</keyword>
<feature type="binding site" evidence="16">
    <location>
        <position position="652"/>
    </location>
    <ligand>
        <name>Zn(2+)</name>
        <dbReference type="ChEBI" id="CHEBI:29105"/>
        <label>1</label>
    </ligand>
</feature>
<feature type="binding site" evidence="16">
    <location>
        <position position="691"/>
    </location>
    <ligand>
        <name>Zn(2+)</name>
        <dbReference type="ChEBI" id="CHEBI:29105"/>
        <label>2</label>
        <note>catalytic</note>
    </ligand>
</feature>
<comment type="cofactor">
    <cofactor evidence="16">
        <name>Zn(2+)</name>
        <dbReference type="ChEBI" id="CHEBI:29105"/>
    </cofactor>
    <text evidence="16">Binds 2 Zn(2+) ions per subunit.</text>
</comment>
<dbReference type="CDD" id="cd00094">
    <property type="entry name" value="HX"/>
    <property type="match status" value="2"/>
</dbReference>
<feature type="repeat" description="Hemopexin" evidence="19">
    <location>
        <begin position="871"/>
        <end position="919"/>
    </location>
</feature>
<dbReference type="PROSITE" id="PS51642">
    <property type="entry name" value="HEMOPEXIN_2"/>
    <property type="match status" value="4"/>
</dbReference>
<evidence type="ECO:0000256" key="19">
    <source>
        <dbReference type="PROSITE-ProRule" id="PRU01011"/>
    </source>
</evidence>
<dbReference type="InterPro" id="IPR000585">
    <property type="entry name" value="Hemopexin-like_dom"/>
</dbReference>
<keyword evidence="4" id="KW-0272">Extracellular matrix</keyword>
<feature type="region of interest" description="Disordered" evidence="20">
    <location>
        <begin position="731"/>
        <end position="773"/>
    </location>
</feature>
<feature type="binding site" evidence="16">
    <location>
        <position position="661"/>
    </location>
    <ligand>
        <name>Ca(2+)</name>
        <dbReference type="ChEBI" id="CHEBI:29108"/>
        <label>2</label>
    </ligand>
</feature>
<feature type="binding site" evidence="16">
    <location>
        <position position="782"/>
    </location>
    <ligand>
        <name>Ca(2+)</name>
        <dbReference type="ChEBI" id="CHEBI:29108"/>
        <label>4</label>
    </ligand>
</feature>
<dbReference type="InterPro" id="IPR024079">
    <property type="entry name" value="MetalloPept_cat_dom_sf"/>
</dbReference>
<keyword evidence="11 16" id="KW-0106">Calcium</keyword>
<feature type="binding site" evidence="16">
    <location>
        <position position="877"/>
    </location>
    <ligand>
        <name>Ca(2+)</name>
        <dbReference type="ChEBI" id="CHEBI:29108"/>
        <label>5</label>
    </ligand>
</feature>
<evidence type="ECO:0000256" key="10">
    <source>
        <dbReference type="ARBA" id="ARBA00022833"/>
    </source>
</evidence>
<keyword evidence="9" id="KW-0378">Hydrolase</keyword>
<feature type="binding site" evidence="16">
    <location>
        <position position="637"/>
    </location>
    <ligand>
        <name>Zn(2+)</name>
        <dbReference type="ChEBI" id="CHEBI:29105"/>
        <label>1</label>
    </ligand>
</feature>
<feature type="binding site" evidence="16">
    <location>
        <position position="645"/>
    </location>
    <ligand>
        <name>Ca(2+)</name>
        <dbReference type="ChEBI" id="CHEBI:29108"/>
        <label>3</label>
    </ligand>
</feature>
<evidence type="ECO:0000256" key="7">
    <source>
        <dbReference type="ARBA" id="ARBA00022729"/>
    </source>
</evidence>
<dbReference type="SMART" id="SM00235">
    <property type="entry name" value="ZnMc"/>
    <property type="match status" value="2"/>
</dbReference>
<feature type="binding site" evidence="16">
    <location>
        <position position="627"/>
    </location>
    <ligand>
        <name>Ca(2+)</name>
        <dbReference type="ChEBI" id="CHEBI:29108"/>
        <label>2</label>
    </ligand>
</feature>
<organism evidence="23 24">
    <name type="scientific">Notothenia coriiceps</name>
    <name type="common">black rockcod</name>
    <dbReference type="NCBI Taxonomy" id="8208"/>
    <lineage>
        <taxon>Eukaryota</taxon>
        <taxon>Metazoa</taxon>
        <taxon>Chordata</taxon>
        <taxon>Craniata</taxon>
        <taxon>Vertebrata</taxon>
        <taxon>Euteleostomi</taxon>
        <taxon>Actinopterygii</taxon>
        <taxon>Neopterygii</taxon>
        <taxon>Teleostei</taxon>
        <taxon>Neoteleostei</taxon>
        <taxon>Acanthomorphata</taxon>
        <taxon>Eupercaria</taxon>
        <taxon>Perciformes</taxon>
        <taxon>Notothenioidei</taxon>
        <taxon>Nototheniidae</taxon>
        <taxon>Notothenia</taxon>
    </lineage>
</organism>
<reference evidence="24" key="1">
    <citation type="submission" date="2025-08" db="UniProtKB">
        <authorList>
            <consortium name="RefSeq"/>
        </authorList>
    </citation>
    <scope>IDENTIFICATION</scope>
    <source>
        <tissue evidence="24">Muscle</tissue>
    </source>
</reference>
<keyword evidence="6 16" id="KW-0479">Metal-binding</keyword>
<evidence type="ECO:0000256" key="1">
    <source>
        <dbReference type="ARBA" id="ARBA00004498"/>
    </source>
</evidence>
<dbReference type="PROSITE" id="PS00546">
    <property type="entry name" value="CYSTEINE_SWITCH"/>
    <property type="match status" value="1"/>
</dbReference>
<keyword evidence="5" id="KW-0645">Protease</keyword>
<dbReference type="GO" id="GO:0030198">
    <property type="term" value="P:extracellular matrix organization"/>
    <property type="evidence" value="ECO:0007669"/>
    <property type="project" value="TreeGrafter"/>
</dbReference>
<dbReference type="GO" id="GO:0004222">
    <property type="term" value="F:metalloendopeptidase activity"/>
    <property type="evidence" value="ECO:0007669"/>
    <property type="project" value="InterPro"/>
</dbReference>
<feature type="binding site" evidence="16">
    <location>
        <position position="924"/>
    </location>
    <ligand>
        <name>Ca(2+)</name>
        <dbReference type="ChEBI" id="CHEBI:29108"/>
        <label>4</label>
    </ligand>
</feature>
<dbReference type="GO" id="GO:0006508">
    <property type="term" value="P:proteolysis"/>
    <property type="evidence" value="ECO:0007669"/>
    <property type="project" value="UniProtKB-KW"/>
</dbReference>
<dbReference type="Pfam" id="PF00045">
    <property type="entry name" value="Hemopexin"/>
    <property type="match status" value="5"/>
</dbReference>
<feature type="modified residue" description="Phosphotyrosine; by PKDCC" evidence="18">
    <location>
        <position position="858"/>
    </location>
</feature>
<dbReference type="Pfam" id="PF00413">
    <property type="entry name" value="Peptidase_M10"/>
    <property type="match status" value="2"/>
</dbReference>
<dbReference type="FunFam" id="3.40.390.10:FF:000007">
    <property type="entry name" value="Collagenase 3"/>
    <property type="match status" value="2"/>
</dbReference>
<dbReference type="Pfam" id="PF01471">
    <property type="entry name" value="PG_binding_1"/>
    <property type="match status" value="1"/>
</dbReference>
<keyword evidence="8" id="KW-0677">Repeat</keyword>
<feature type="binding site" evidence="16">
    <location>
        <position position="663"/>
    </location>
    <ligand>
        <name>Ca(2+)</name>
        <dbReference type="ChEBI" id="CHEBI:29108"/>
        <label>2</label>
    </ligand>
</feature>
<feature type="binding site" evidence="16">
    <location>
        <position position="670"/>
    </location>
    <ligand>
        <name>Ca(2+)</name>
        <dbReference type="ChEBI" id="CHEBI:29108"/>
        <label>3</label>
    </ligand>
</feature>
<evidence type="ECO:0000256" key="21">
    <source>
        <dbReference type="SAM" id="SignalP"/>
    </source>
</evidence>
<dbReference type="RefSeq" id="XP_010784517.1">
    <property type="nucleotide sequence ID" value="XM_010786215.1"/>
</dbReference>
<dbReference type="FunFam" id="2.110.10.10:FF:000002">
    <property type="entry name" value="Matrix metallopeptidase 3"/>
    <property type="match status" value="2"/>
</dbReference>
<feature type="compositionally biased region" description="Pro residues" evidence="20">
    <location>
        <begin position="739"/>
        <end position="753"/>
    </location>
</feature>
<evidence type="ECO:0000256" key="18">
    <source>
        <dbReference type="PIRSR" id="PIRSR621190-4"/>
    </source>
</evidence>
<dbReference type="SUPFAM" id="SSF47090">
    <property type="entry name" value="PGBD-like"/>
    <property type="match status" value="2"/>
</dbReference>
<evidence type="ECO:0000256" key="12">
    <source>
        <dbReference type="ARBA" id="ARBA00023049"/>
    </source>
</evidence>
<evidence type="ECO:0000256" key="2">
    <source>
        <dbReference type="ARBA" id="ARBA00010370"/>
    </source>
</evidence>
<evidence type="ECO:0000256" key="15">
    <source>
        <dbReference type="PIRSR" id="PIRSR621190-1"/>
    </source>
</evidence>
<feature type="binding site" evidence="16">
    <location>
        <position position="687"/>
    </location>
    <ligand>
        <name>Zn(2+)</name>
        <dbReference type="ChEBI" id="CHEBI:29105"/>
        <label>2</label>
        <note>catalytic</note>
    </ligand>
</feature>
<dbReference type="SMART" id="SM00120">
    <property type="entry name" value="HX"/>
    <property type="match status" value="8"/>
</dbReference>
<evidence type="ECO:0000256" key="16">
    <source>
        <dbReference type="PIRSR" id="PIRSR621190-2"/>
    </source>
</evidence>
<dbReference type="Gene3D" id="2.110.10.10">
    <property type="entry name" value="Hemopexin-like domain"/>
    <property type="match status" value="2"/>
</dbReference>
<dbReference type="Proteomes" id="UP000504611">
    <property type="component" value="Unplaced"/>
</dbReference>
<feature type="binding site" evidence="16">
    <location>
        <position position="697"/>
    </location>
    <ligand>
        <name>Zn(2+)</name>
        <dbReference type="ChEBI" id="CHEBI:29105"/>
        <label>2</label>
        <note>catalytic</note>
    </ligand>
</feature>
<evidence type="ECO:0000256" key="17">
    <source>
        <dbReference type="PIRSR" id="PIRSR621190-3"/>
    </source>
</evidence>
<comment type="cofactor">
    <cofactor evidence="16">
        <name>Ca(2+)</name>
        <dbReference type="ChEBI" id="CHEBI:29108"/>
    </cofactor>
    <text evidence="16">Can bind about 5 Ca(2+) ions per subunit.</text>
</comment>
<feature type="active site" evidence="15">
    <location>
        <position position="688"/>
    </location>
</feature>
<keyword evidence="7 21" id="KW-0732">Signal</keyword>
<evidence type="ECO:0000256" key="6">
    <source>
        <dbReference type="ARBA" id="ARBA00022723"/>
    </source>
</evidence>
<feature type="binding site" evidence="16">
    <location>
        <position position="644"/>
    </location>
    <ligand>
        <name>Ca(2+)</name>
        <dbReference type="ChEBI" id="CHEBI:29108"/>
        <label>3</label>
    </ligand>
</feature>
<dbReference type="GO" id="GO:0030574">
    <property type="term" value="P:collagen catabolic process"/>
    <property type="evidence" value="ECO:0007669"/>
    <property type="project" value="TreeGrafter"/>
</dbReference>
<dbReference type="CDD" id="cd04278">
    <property type="entry name" value="ZnMc_MMP"/>
    <property type="match status" value="2"/>
</dbReference>
<feature type="binding site" evidence="16">
    <location>
        <position position="639"/>
    </location>
    <ligand>
        <name>Zn(2+)</name>
        <dbReference type="ChEBI" id="CHEBI:29105"/>
        <label>1</label>
    </ligand>
</feature>
<evidence type="ECO:0000259" key="22">
    <source>
        <dbReference type="SMART" id="SM00235"/>
    </source>
</evidence>
<feature type="binding site" evidence="16">
    <location>
        <position position="668"/>
    </location>
    <ligand>
        <name>Ca(2+)</name>
        <dbReference type="ChEBI" id="CHEBI:29108"/>
        <label>1</label>
    </ligand>
</feature>
<dbReference type="AlphaFoldDB" id="A0A6I9P8I3"/>
<feature type="repeat" description="Hemopexin" evidence="19">
    <location>
        <begin position="349"/>
        <end position="394"/>
    </location>
</feature>
<evidence type="ECO:0000256" key="14">
    <source>
        <dbReference type="ARBA" id="ARBA00023157"/>
    </source>
</evidence>
<keyword evidence="13" id="KW-0865">Zymogen</keyword>
<gene>
    <name evidence="24" type="primary">LOC104958473</name>
</gene>
<dbReference type="PANTHER" id="PTHR10201:SF316">
    <property type="entry name" value="STROMELYSIN-2 PRECURSOR"/>
    <property type="match status" value="1"/>
</dbReference>
<dbReference type="InterPro" id="IPR033739">
    <property type="entry name" value="M10A_MMP"/>
</dbReference>
<keyword evidence="3" id="KW-0964">Secreted</keyword>
<evidence type="ECO:0000256" key="20">
    <source>
        <dbReference type="SAM" id="MobiDB-lite"/>
    </source>
</evidence>
<feature type="binding site" evidence="16">
    <location>
        <position position="667"/>
    </location>
    <ligand>
        <name>Ca(2+)</name>
        <dbReference type="ChEBI" id="CHEBI:29108"/>
        <label>3</label>
    </ligand>
</feature>
<dbReference type="InterPro" id="IPR021158">
    <property type="entry name" value="Pept_M10A_Zn_BS"/>
</dbReference>
<dbReference type="InterPro" id="IPR036365">
    <property type="entry name" value="PGBD-like_sf"/>
</dbReference>
<protein>
    <recommendedName>
        <fullName evidence="22">Peptidase metallopeptidase domain-containing protein</fullName>
    </recommendedName>
</protein>
<comment type="subcellular location">
    <subcellularLocation>
        <location evidence="1">Secreted</location>
        <location evidence="1">Extracellular space</location>
        <location evidence="1">Extracellular matrix</location>
    </subcellularLocation>
</comment>
<feature type="chain" id="PRO_5027050447" description="Peptidase metallopeptidase domain-containing protein" evidence="21">
    <location>
        <begin position="19"/>
        <end position="964"/>
    </location>
</feature>
<dbReference type="GO" id="GO:0031012">
    <property type="term" value="C:extracellular matrix"/>
    <property type="evidence" value="ECO:0007669"/>
    <property type="project" value="InterPro"/>
</dbReference>
<evidence type="ECO:0000313" key="23">
    <source>
        <dbReference type="Proteomes" id="UP000504611"/>
    </source>
</evidence>